<dbReference type="InterPro" id="IPR039421">
    <property type="entry name" value="Type_1_exporter"/>
</dbReference>
<evidence type="ECO:0000256" key="4">
    <source>
        <dbReference type="ARBA" id="ARBA00022840"/>
    </source>
</evidence>
<dbReference type="PROSITE" id="PS50929">
    <property type="entry name" value="ABC_TM1F"/>
    <property type="match status" value="1"/>
</dbReference>
<dbReference type="GO" id="GO:0016887">
    <property type="term" value="F:ATP hydrolysis activity"/>
    <property type="evidence" value="ECO:0007669"/>
    <property type="project" value="InterPro"/>
</dbReference>
<dbReference type="Pfam" id="PF00664">
    <property type="entry name" value="ABC_membrane"/>
    <property type="match status" value="1"/>
</dbReference>
<dbReference type="AlphaFoldDB" id="A0A1F6LZ08"/>
<dbReference type="Gene3D" id="3.40.50.300">
    <property type="entry name" value="P-loop containing nucleotide triphosphate hydrolases"/>
    <property type="match status" value="1"/>
</dbReference>
<evidence type="ECO:0000256" key="1">
    <source>
        <dbReference type="ARBA" id="ARBA00004651"/>
    </source>
</evidence>
<feature type="domain" description="ABC transporter" evidence="8">
    <location>
        <begin position="345"/>
        <end position="583"/>
    </location>
</feature>
<dbReference type="PROSITE" id="PS50893">
    <property type="entry name" value="ABC_TRANSPORTER_2"/>
    <property type="match status" value="1"/>
</dbReference>
<dbReference type="InterPro" id="IPR017871">
    <property type="entry name" value="ABC_transporter-like_CS"/>
</dbReference>
<comment type="subcellular location">
    <subcellularLocation>
        <location evidence="1">Cell membrane</location>
        <topology evidence="1">Multi-pass membrane protein</topology>
    </subcellularLocation>
</comment>
<evidence type="ECO:0000313" key="10">
    <source>
        <dbReference type="EMBL" id="OGH64616.1"/>
    </source>
</evidence>
<evidence type="ECO:0000256" key="5">
    <source>
        <dbReference type="ARBA" id="ARBA00022989"/>
    </source>
</evidence>
<feature type="transmembrane region" description="Helical" evidence="7">
    <location>
        <begin position="27"/>
        <end position="47"/>
    </location>
</feature>
<comment type="caution">
    <text evidence="10">The sequence shown here is derived from an EMBL/GenBank/DDBJ whole genome shotgun (WGS) entry which is preliminary data.</text>
</comment>
<dbReference type="InterPro" id="IPR011527">
    <property type="entry name" value="ABC1_TM_dom"/>
</dbReference>
<evidence type="ECO:0000259" key="9">
    <source>
        <dbReference type="PROSITE" id="PS50929"/>
    </source>
</evidence>
<dbReference type="GO" id="GO:0005524">
    <property type="term" value="F:ATP binding"/>
    <property type="evidence" value="ECO:0007669"/>
    <property type="project" value="UniProtKB-KW"/>
</dbReference>
<gene>
    <name evidence="10" type="ORF">A3J66_00775</name>
</gene>
<evidence type="ECO:0000256" key="2">
    <source>
        <dbReference type="ARBA" id="ARBA00022692"/>
    </source>
</evidence>
<dbReference type="InterPro" id="IPR036640">
    <property type="entry name" value="ABC1_TM_sf"/>
</dbReference>
<feature type="transmembrane region" description="Helical" evidence="7">
    <location>
        <begin position="149"/>
        <end position="166"/>
    </location>
</feature>
<dbReference type="Pfam" id="PF00005">
    <property type="entry name" value="ABC_tran"/>
    <property type="match status" value="1"/>
</dbReference>
<protein>
    <recommendedName>
        <fullName evidence="12">ABC transporter ATP-binding protein</fullName>
    </recommendedName>
</protein>
<dbReference type="SUPFAM" id="SSF90123">
    <property type="entry name" value="ABC transporter transmembrane region"/>
    <property type="match status" value="1"/>
</dbReference>
<organism evidence="10 11">
    <name type="scientific">Candidatus Magasanikbacteria bacterium RIFCSPHIGHO2_02_FULL_47_14</name>
    <dbReference type="NCBI Taxonomy" id="1798680"/>
    <lineage>
        <taxon>Bacteria</taxon>
        <taxon>Candidatus Magasanikiibacteriota</taxon>
    </lineage>
</organism>
<dbReference type="InterPro" id="IPR003439">
    <property type="entry name" value="ABC_transporter-like_ATP-bd"/>
</dbReference>
<dbReference type="EMBL" id="MFQB01000055">
    <property type="protein sequence ID" value="OGH64616.1"/>
    <property type="molecule type" value="Genomic_DNA"/>
</dbReference>
<evidence type="ECO:0000313" key="11">
    <source>
        <dbReference type="Proteomes" id="UP000176282"/>
    </source>
</evidence>
<dbReference type="PANTHER" id="PTHR24221:SF654">
    <property type="entry name" value="ATP-BINDING CASSETTE SUB-FAMILY B MEMBER 6"/>
    <property type="match status" value="1"/>
</dbReference>
<evidence type="ECO:0008006" key="12">
    <source>
        <dbReference type="Google" id="ProtNLM"/>
    </source>
</evidence>
<dbReference type="InterPro" id="IPR027417">
    <property type="entry name" value="P-loop_NTPase"/>
</dbReference>
<accession>A0A1F6LZ08</accession>
<evidence type="ECO:0000259" key="8">
    <source>
        <dbReference type="PROSITE" id="PS50893"/>
    </source>
</evidence>
<keyword evidence="6 7" id="KW-0472">Membrane</keyword>
<evidence type="ECO:0000256" key="7">
    <source>
        <dbReference type="SAM" id="Phobius"/>
    </source>
</evidence>
<dbReference type="Gene3D" id="1.20.1560.10">
    <property type="entry name" value="ABC transporter type 1, transmembrane domain"/>
    <property type="match status" value="1"/>
</dbReference>
<evidence type="ECO:0000256" key="3">
    <source>
        <dbReference type="ARBA" id="ARBA00022741"/>
    </source>
</evidence>
<dbReference type="Proteomes" id="UP000176282">
    <property type="component" value="Unassembled WGS sequence"/>
</dbReference>
<proteinExistence type="predicted"/>
<dbReference type="PANTHER" id="PTHR24221">
    <property type="entry name" value="ATP-BINDING CASSETTE SUB-FAMILY B"/>
    <property type="match status" value="1"/>
</dbReference>
<feature type="transmembrane region" description="Helical" evidence="7">
    <location>
        <begin position="172"/>
        <end position="189"/>
    </location>
</feature>
<reference evidence="10 11" key="1">
    <citation type="journal article" date="2016" name="Nat. Commun.">
        <title>Thousands of microbial genomes shed light on interconnected biogeochemical processes in an aquifer system.</title>
        <authorList>
            <person name="Anantharaman K."/>
            <person name="Brown C.T."/>
            <person name="Hug L.A."/>
            <person name="Sharon I."/>
            <person name="Castelle C.J."/>
            <person name="Probst A.J."/>
            <person name="Thomas B.C."/>
            <person name="Singh A."/>
            <person name="Wilkins M.J."/>
            <person name="Karaoz U."/>
            <person name="Brodie E.L."/>
            <person name="Williams K.H."/>
            <person name="Hubbard S.S."/>
            <person name="Banfield J.F."/>
        </authorList>
    </citation>
    <scope>NUCLEOTIDE SEQUENCE [LARGE SCALE GENOMIC DNA]</scope>
</reference>
<keyword evidence="4" id="KW-0067">ATP-binding</keyword>
<dbReference type="CDD" id="cd07346">
    <property type="entry name" value="ABC_6TM_exporters"/>
    <property type="match status" value="1"/>
</dbReference>
<feature type="transmembrane region" description="Helical" evidence="7">
    <location>
        <begin position="67"/>
        <end position="88"/>
    </location>
</feature>
<keyword evidence="2 7" id="KW-0812">Transmembrane</keyword>
<dbReference type="GO" id="GO:0034040">
    <property type="term" value="F:ATPase-coupled lipid transmembrane transporter activity"/>
    <property type="evidence" value="ECO:0007669"/>
    <property type="project" value="TreeGrafter"/>
</dbReference>
<name>A0A1F6LZ08_9BACT</name>
<dbReference type="GO" id="GO:0005886">
    <property type="term" value="C:plasma membrane"/>
    <property type="evidence" value="ECO:0007669"/>
    <property type="project" value="UniProtKB-SubCell"/>
</dbReference>
<dbReference type="STRING" id="1798680.A3J66_00775"/>
<dbReference type="SUPFAM" id="SSF52540">
    <property type="entry name" value="P-loop containing nucleoside triphosphate hydrolases"/>
    <property type="match status" value="1"/>
</dbReference>
<dbReference type="SMART" id="SM00382">
    <property type="entry name" value="AAA"/>
    <property type="match status" value="1"/>
</dbReference>
<feature type="transmembrane region" description="Helical" evidence="7">
    <location>
        <begin position="264"/>
        <end position="294"/>
    </location>
</feature>
<dbReference type="GO" id="GO:0140359">
    <property type="term" value="F:ABC-type transporter activity"/>
    <property type="evidence" value="ECO:0007669"/>
    <property type="project" value="InterPro"/>
</dbReference>
<evidence type="ECO:0000256" key="6">
    <source>
        <dbReference type="ARBA" id="ARBA00023136"/>
    </source>
</evidence>
<dbReference type="InterPro" id="IPR003593">
    <property type="entry name" value="AAA+_ATPase"/>
</dbReference>
<feature type="domain" description="ABC transmembrane type-1" evidence="9">
    <location>
        <begin position="28"/>
        <end position="313"/>
    </location>
</feature>
<keyword evidence="5 7" id="KW-1133">Transmembrane helix</keyword>
<sequence>MQRAEVFGWKNLVQSFWYLLGKAKWKWLFLTLVIFAVQFYVVVPALIVGKVVDLLTTYKSGDSLKLFYIYTITLGVSFIVVSFIRLSLKRMTGNLMSNVVYETKVKGFEKLLDFSLAWHLNENAGAKAQRINSGIEAMRVLYRRLNSEILRSLASIVGVMFVFVFIQPKYVLFFLIYILGFWVIVLSFNRRIQRENDEFFSSVEKAGGSYVEGLSNILTIKTLGAGSDFKRHIAGKERNIRDHEYILRLIKNNMWKCYQAFNGLCYGAFLFFIVQDVLAGQVTAGALVIFYGYMQKVVENSNDMIEVYEVVLDAKSAMGRMMGIFSAKTKTHSGKKHFPHGWKEITIDRLHFTYEKGKKDKDEETITNVSFVIPKFSKVGLVGKTGSGKSTFAKILAGLYPIDSGSYRIGDVSFYDLTHDDQTQKITLVLQETEIFNLTLRENITLLRDIDDVTLAKALSIAQLDEVVAQLPNGLEMLVGEKGYHLSGGERQRVGIARAICKNSPIIILDEATSSLDNRTEFLIQEALETQLKERTVISIAHRVSTLEKSDVIYVFDGGRVVEKGKFDTLMGDTSSKFFALNKRKSSAT</sequence>
<dbReference type="PROSITE" id="PS00211">
    <property type="entry name" value="ABC_TRANSPORTER_1"/>
    <property type="match status" value="1"/>
</dbReference>
<keyword evidence="3" id="KW-0547">Nucleotide-binding</keyword>